<dbReference type="PANTHER" id="PTHR30576:SF0">
    <property type="entry name" value="UNDECAPRENYL-PHOSPHATE N-ACETYLGALACTOSAMINYL 1-PHOSPHATE TRANSFERASE-RELATED"/>
    <property type="match status" value="1"/>
</dbReference>
<keyword evidence="3" id="KW-0472">Membrane</keyword>
<dbReference type="PANTHER" id="PTHR30576">
    <property type="entry name" value="COLANIC BIOSYNTHESIS UDP-GLUCOSE LIPID CARRIER TRANSFERASE"/>
    <property type="match status" value="1"/>
</dbReference>
<dbReference type="InterPro" id="IPR003362">
    <property type="entry name" value="Bact_transf"/>
</dbReference>
<evidence type="ECO:0000313" key="5">
    <source>
        <dbReference type="EMBL" id="WZU67150.1"/>
    </source>
</evidence>
<organism evidence="5 6">
    <name type="scientific">Yoonia rhodophyticola</name>
    <dbReference type="NCBI Taxonomy" id="3137370"/>
    <lineage>
        <taxon>Bacteria</taxon>
        <taxon>Pseudomonadati</taxon>
        <taxon>Pseudomonadota</taxon>
        <taxon>Alphaproteobacteria</taxon>
        <taxon>Rhodobacterales</taxon>
        <taxon>Paracoccaceae</taxon>
        <taxon>Yoonia</taxon>
    </lineage>
</organism>
<dbReference type="Pfam" id="PF02397">
    <property type="entry name" value="Bac_transf"/>
    <property type="match status" value="1"/>
</dbReference>
<dbReference type="Proteomes" id="UP001470809">
    <property type="component" value="Chromosome"/>
</dbReference>
<dbReference type="KEGG" id="yrh:AABB31_19665"/>
<reference evidence="5 6" key="2">
    <citation type="submission" date="2024-08" db="EMBL/GenBank/DDBJ databases">
        <title>Phylogenomic analyses of a clade within the roseobacter group suggest taxonomic reassignments of species of the genera Aestuariivita, Citreicella, Loktanella, Nautella, Pelagibaca, Ruegeria, Thalassobius, Thiobacimonas and Tropicibacter, and the proposal o.</title>
        <authorList>
            <person name="Jeon C.O."/>
        </authorList>
    </citation>
    <scope>NUCLEOTIDE SEQUENCE [LARGE SCALE GENOMIC DNA]</scope>
    <source>
        <strain evidence="5 6">SS1-5</strain>
    </source>
</reference>
<keyword evidence="3" id="KW-0812">Transmembrane</keyword>
<feature type="transmembrane region" description="Helical" evidence="3">
    <location>
        <begin position="38"/>
        <end position="57"/>
    </location>
</feature>
<evidence type="ECO:0000313" key="6">
    <source>
        <dbReference type="Proteomes" id="UP001470809"/>
    </source>
</evidence>
<dbReference type="AlphaFoldDB" id="A0AAN0M9H2"/>
<keyword evidence="5" id="KW-0808">Transferase</keyword>
<accession>A0AAN0M9H2</accession>
<reference evidence="6" key="1">
    <citation type="submission" date="2024-04" db="EMBL/GenBank/DDBJ databases">
        <title>Phylogenomic analyses of a clade within the roseobacter group suggest taxonomic reassignments of species of the genera Aestuariivita, Citreicella, Loktanella, Nautella, Pelagibaca, Ruegeria, Thalassobius, Thiobacimonas and Tropicibacter, and the proposal o.</title>
        <authorList>
            <person name="Jeon C.O."/>
        </authorList>
    </citation>
    <scope>NUCLEOTIDE SEQUENCE [LARGE SCALE GENOMIC DNA]</scope>
    <source>
        <strain evidence="6">SS1-5</strain>
    </source>
</reference>
<evidence type="ECO:0000256" key="3">
    <source>
        <dbReference type="SAM" id="Phobius"/>
    </source>
</evidence>
<keyword evidence="6" id="KW-1185">Reference proteome</keyword>
<dbReference type="GO" id="GO:0016780">
    <property type="term" value="F:phosphotransferase activity, for other substituted phosphate groups"/>
    <property type="evidence" value="ECO:0007669"/>
    <property type="project" value="TreeGrafter"/>
</dbReference>
<keyword evidence="3" id="KW-1133">Transmembrane helix</keyword>
<evidence type="ECO:0000259" key="4">
    <source>
        <dbReference type="Pfam" id="PF02397"/>
    </source>
</evidence>
<evidence type="ECO:0000256" key="2">
    <source>
        <dbReference type="ARBA" id="ARBA00023169"/>
    </source>
</evidence>
<proteinExistence type="inferred from homology"/>
<sequence>MSYIQGDVFEVDPDGPDAVVAPTPQGPPLPVKRAFDQIVAVMLLPLLAILMVLLIAVNPIANRGPLWFWQDRMGYRCRRFSALKFRTMRHEGTNSRGAFDQLETDRITPLGRLLRKSRIDELPQIINVLRGEMSLIGPRPDSYDHACVYVRVVPGYRHRHQVMPGISGLAQTEIGYVDGLEGVRRKVSADLHYIANTTLTLDLWIAWRTIIVVLSGRGA</sequence>
<comment type="similarity">
    <text evidence="1">Belongs to the bacterial sugar transferase family.</text>
</comment>
<name>A0AAN0M9H2_9RHOB</name>
<dbReference type="GO" id="GO:0000271">
    <property type="term" value="P:polysaccharide biosynthetic process"/>
    <property type="evidence" value="ECO:0007669"/>
    <property type="project" value="UniProtKB-KW"/>
</dbReference>
<protein>
    <submittedName>
        <fullName evidence="5">Sugar transferase</fullName>
    </submittedName>
</protein>
<keyword evidence="2" id="KW-0270">Exopolysaccharide synthesis</keyword>
<evidence type="ECO:0000256" key="1">
    <source>
        <dbReference type="ARBA" id="ARBA00006464"/>
    </source>
</evidence>
<dbReference type="RefSeq" id="WP_342076462.1">
    <property type="nucleotide sequence ID" value="NZ_CP151767.2"/>
</dbReference>
<gene>
    <name evidence="5" type="ORF">AABB31_19665</name>
</gene>
<feature type="domain" description="Bacterial sugar transferase" evidence="4">
    <location>
        <begin position="32"/>
        <end position="214"/>
    </location>
</feature>
<dbReference type="EMBL" id="CP151767">
    <property type="protein sequence ID" value="WZU67150.1"/>
    <property type="molecule type" value="Genomic_DNA"/>
</dbReference>